<dbReference type="InterPro" id="IPR051325">
    <property type="entry name" value="Nudix_hydrolase_domain"/>
</dbReference>
<evidence type="ECO:0000256" key="1">
    <source>
        <dbReference type="ARBA" id="ARBA00022801"/>
    </source>
</evidence>
<dbReference type="KEGG" id="kyr:CVV65_09865"/>
<dbReference type="Proteomes" id="UP000231932">
    <property type="component" value="Chromosome"/>
</dbReference>
<protein>
    <submittedName>
        <fullName evidence="4">NTP pyrophosphohydrolase</fullName>
    </submittedName>
</protein>
<dbReference type="PRINTS" id="PR00502">
    <property type="entry name" value="NUDIXFAMILY"/>
</dbReference>
<dbReference type="Gene3D" id="3.90.79.10">
    <property type="entry name" value="Nucleoside Triphosphate Pyrophosphohydrolase"/>
    <property type="match status" value="1"/>
</dbReference>
<dbReference type="PROSITE" id="PS00893">
    <property type="entry name" value="NUDIX_BOX"/>
    <property type="match status" value="1"/>
</dbReference>
<dbReference type="GO" id="GO:0004081">
    <property type="term" value="F:bis(5'-nucleosyl)-tetraphosphatase (asymmetrical) activity"/>
    <property type="evidence" value="ECO:0007669"/>
    <property type="project" value="TreeGrafter"/>
</dbReference>
<feature type="domain" description="Nudix hydrolase" evidence="3">
    <location>
        <begin position="1"/>
        <end position="131"/>
    </location>
</feature>
<dbReference type="InterPro" id="IPR020476">
    <property type="entry name" value="Nudix_hydrolase"/>
</dbReference>
<dbReference type="GO" id="GO:0006167">
    <property type="term" value="P:AMP biosynthetic process"/>
    <property type="evidence" value="ECO:0007669"/>
    <property type="project" value="TreeGrafter"/>
</dbReference>
<dbReference type="GO" id="GO:0006754">
    <property type="term" value="P:ATP biosynthetic process"/>
    <property type="evidence" value="ECO:0007669"/>
    <property type="project" value="TreeGrafter"/>
</dbReference>
<evidence type="ECO:0000259" key="3">
    <source>
        <dbReference type="PROSITE" id="PS51462"/>
    </source>
</evidence>
<dbReference type="OrthoDB" id="9778711at2"/>
<dbReference type="PROSITE" id="PS51462">
    <property type="entry name" value="NUDIX"/>
    <property type="match status" value="1"/>
</dbReference>
<dbReference type="AlphaFoldDB" id="A0A2K8N999"/>
<evidence type="ECO:0000313" key="4">
    <source>
        <dbReference type="EMBL" id="ATY85190.1"/>
    </source>
</evidence>
<sequence>MEMAAGGVVVRQKGGAWEILIIDDRFGHVSLPKGHQDPGETLEQTALREIEEETGVQGEILGAIGTVRYPYTRPDGQSGEKEVHYYLVKARSEVIRPQQEEIAGARWVEAQEALRLQREKGYPNNTPIFEAALRSLDNARGASQ</sequence>
<dbReference type="InterPro" id="IPR020084">
    <property type="entry name" value="NUDIX_hydrolase_CS"/>
</dbReference>
<proteinExistence type="inferred from homology"/>
<keyword evidence="5" id="KW-1185">Reference proteome</keyword>
<accession>A0A2K8N999</accession>
<dbReference type="SUPFAM" id="SSF55811">
    <property type="entry name" value="Nudix"/>
    <property type="match status" value="1"/>
</dbReference>
<dbReference type="Pfam" id="PF00293">
    <property type="entry name" value="NUDIX"/>
    <property type="match status" value="1"/>
</dbReference>
<reference evidence="5" key="1">
    <citation type="submission" date="2017-11" db="EMBL/GenBank/DDBJ databases">
        <title>Complete Genome Sequence of Kyrpidia sp. Strain EA-1, a thermophilic, hydrogen-oxidizing Bacterium, isolated from the Azores.</title>
        <authorList>
            <person name="Reiner J.E."/>
            <person name="Lapp C.J."/>
            <person name="Bunk B."/>
            <person name="Gescher J."/>
        </authorList>
    </citation>
    <scope>NUCLEOTIDE SEQUENCE [LARGE SCALE GENOMIC DNA]</scope>
    <source>
        <strain evidence="5">EA-1</strain>
    </source>
</reference>
<dbReference type="PANTHER" id="PTHR21340">
    <property type="entry name" value="DIADENOSINE 5,5-P1,P4-TETRAPHOSPHATE PYROPHOSPHOHYDROLASE MUTT"/>
    <property type="match status" value="1"/>
</dbReference>
<comment type="similarity">
    <text evidence="2">Belongs to the Nudix hydrolase family.</text>
</comment>
<dbReference type="CDD" id="cd03673">
    <property type="entry name" value="NUDIX_Ap6A_hydrolase"/>
    <property type="match status" value="1"/>
</dbReference>
<dbReference type="InterPro" id="IPR015797">
    <property type="entry name" value="NUDIX_hydrolase-like_dom_sf"/>
</dbReference>
<keyword evidence="1 2" id="KW-0378">Hydrolase</keyword>
<evidence type="ECO:0000313" key="5">
    <source>
        <dbReference type="Proteomes" id="UP000231932"/>
    </source>
</evidence>
<dbReference type="EMBL" id="CP024955">
    <property type="protein sequence ID" value="ATY85190.1"/>
    <property type="molecule type" value="Genomic_DNA"/>
</dbReference>
<dbReference type="PANTHER" id="PTHR21340:SF0">
    <property type="entry name" value="BIS(5'-NUCLEOSYL)-TETRAPHOSPHATASE [ASYMMETRICAL]"/>
    <property type="match status" value="1"/>
</dbReference>
<gene>
    <name evidence="4" type="ORF">CVV65_09865</name>
</gene>
<dbReference type="InterPro" id="IPR000086">
    <property type="entry name" value="NUDIX_hydrolase_dom"/>
</dbReference>
<evidence type="ECO:0000256" key="2">
    <source>
        <dbReference type="RuleBase" id="RU003476"/>
    </source>
</evidence>
<dbReference type="RefSeq" id="WP_100667980.1">
    <property type="nucleotide sequence ID" value="NZ_CP024955.1"/>
</dbReference>
<name>A0A2K8N999_9BACL</name>
<organism evidence="4 5">
    <name type="scientific">Kyrpidia spormannii</name>
    <dbReference type="NCBI Taxonomy" id="2055160"/>
    <lineage>
        <taxon>Bacteria</taxon>
        <taxon>Bacillati</taxon>
        <taxon>Bacillota</taxon>
        <taxon>Bacilli</taxon>
        <taxon>Bacillales</taxon>
        <taxon>Alicyclobacillaceae</taxon>
        <taxon>Kyrpidia</taxon>
    </lineage>
</organism>